<dbReference type="GeneID" id="14494781"/>
<dbReference type="OrthoDB" id="4060403at2759"/>
<reference evidence="3 4" key="1">
    <citation type="journal article" date="2011" name="Proc. Natl. Acad. Sci. U.S.A.">
        <title>Evolutionary erosion of yeast sex chromosomes by mating-type switching accidents.</title>
        <authorList>
            <person name="Gordon J.L."/>
            <person name="Armisen D."/>
            <person name="Proux-Wera E."/>
            <person name="Oheigeartaigh S.S."/>
            <person name="Byrne K.P."/>
            <person name="Wolfe K.H."/>
        </authorList>
    </citation>
    <scope>NUCLEOTIDE SEQUENCE [LARGE SCALE GENOMIC DNA]</scope>
    <source>
        <strain evidence="4">ATCC 34711 / CBS 6284 / DSM 70876 / NBRC 10599 / NRRL Y-10934 / UCD 77-7</strain>
    </source>
</reference>
<accession>I2GXU6</accession>
<organism evidence="3 4">
    <name type="scientific">Henningerozyma blattae (strain ATCC 34711 / CBS 6284 / DSM 70876 / NBRC 10599 / NRRL Y-10934 / UCD 77-7)</name>
    <name type="common">Yeast</name>
    <name type="synonym">Tetrapisispora blattae</name>
    <dbReference type="NCBI Taxonomy" id="1071380"/>
    <lineage>
        <taxon>Eukaryota</taxon>
        <taxon>Fungi</taxon>
        <taxon>Dikarya</taxon>
        <taxon>Ascomycota</taxon>
        <taxon>Saccharomycotina</taxon>
        <taxon>Saccharomycetes</taxon>
        <taxon>Saccharomycetales</taxon>
        <taxon>Saccharomycetaceae</taxon>
        <taxon>Henningerozyma</taxon>
    </lineage>
</organism>
<dbReference type="eggNOG" id="ENOG502RZCQ">
    <property type="taxonomic scope" value="Eukaryota"/>
</dbReference>
<dbReference type="HOGENOM" id="CLU_074623_0_0_1"/>
<protein>
    <submittedName>
        <fullName evidence="3">Uncharacterized protein</fullName>
    </submittedName>
</protein>
<dbReference type="FunCoup" id="I2GXU6">
    <property type="interactions" value="17"/>
</dbReference>
<dbReference type="EMBL" id="HE806317">
    <property type="protein sequence ID" value="CCH58948.1"/>
    <property type="molecule type" value="Genomic_DNA"/>
</dbReference>
<dbReference type="RefSeq" id="XP_004178467.1">
    <property type="nucleotide sequence ID" value="XM_004178419.1"/>
</dbReference>
<evidence type="ECO:0000313" key="4">
    <source>
        <dbReference type="Proteomes" id="UP000002866"/>
    </source>
</evidence>
<keyword evidence="2" id="KW-0812">Transmembrane</keyword>
<evidence type="ECO:0000256" key="2">
    <source>
        <dbReference type="SAM" id="Phobius"/>
    </source>
</evidence>
<dbReference type="OMA" id="RYKGVHR"/>
<keyword evidence="4" id="KW-1185">Reference proteome</keyword>
<keyword evidence="2" id="KW-1133">Transmembrane helix</keyword>
<feature type="region of interest" description="Disordered" evidence="1">
    <location>
        <begin position="16"/>
        <end position="53"/>
    </location>
</feature>
<feature type="transmembrane region" description="Helical" evidence="2">
    <location>
        <begin position="261"/>
        <end position="279"/>
    </location>
</feature>
<proteinExistence type="predicted"/>
<dbReference type="KEGG" id="tbl:TBLA_0B01050"/>
<evidence type="ECO:0000256" key="1">
    <source>
        <dbReference type="SAM" id="MobiDB-lite"/>
    </source>
</evidence>
<dbReference type="AlphaFoldDB" id="I2GXU6"/>
<evidence type="ECO:0000313" key="3">
    <source>
        <dbReference type="EMBL" id="CCH58948.1"/>
    </source>
</evidence>
<sequence length="298" mass="35015">MDKELFEKFLIESHNEEVKREKEAREAREASNLRRQRENENRHGHGGILNNHNRLPNQEELQQELQEAIRDIIEELELEGGGRVRHRRGPLGGHLHNNFRIHTNNNNNNHNNNNNTNINRGQHPIFRQRRPWLRTLLRNLLVIDYFLILMIFPFSMYNVLRSGFSSMTYSDDDFISEIMNYIKIVQVFNSKKELMMIMKEKTLLGKFHNIVVYYLQPSIETVLKLFNWSSMAQDEIIMFAKILIKILTVNAYLLYGLGGTAYISGAGFFFTLCFMIIAIKRYESLHKIIVHEVGHSVA</sequence>
<gene>
    <name evidence="3" type="primary">TBLA0B01050</name>
    <name evidence="3" type="ORF">TBLA_0B01050</name>
</gene>
<keyword evidence="2" id="KW-0472">Membrane</keyword>
<name>I2GXU6_HENB6</name>
<dbReference type="Proteomes" id="UP000002866">
    <property type="component" value="Chromosome 2"/>
</dbReference>
<feature type="transmembrane region" description="Helical" evidence="2">
    <location>
        <begin position="136"/>
        <end position="154"/>
    </location>
</feature>
<dbReference type="InParanoid" id="I2GXU6"/>
<feature type="compositionally biased region" description="Basic and acidic residues" evidence="1">
    <location>
        <begin position="16"/>
        <end position="43"/>
    </location>
</feature>